<comment type="caution">
    <text evidence="7">The sequence shown here is derived from an EMBL/GenBank/DDBJ whole genome shotgun (WGS) entry which is preliminary data.</text>
</comment>
<evidence type="ECO:0000256" key="1">
    <source>
        <dbReference type="ARBA" id="ARBA00012528"/>
    </source>
</evidence>
<protein>
    <recommendedName>
        <fullName evidence="1">diguanylate cyclase</fullName>
        <ecNumber evidence="1">2.7.7.65</ecNumber>
    </recommendedName>
</protein>
<dbReference type="InterPro" id="IPR050469">
    <property type="entry name" value="Diguanylate_Cyclase"/>
</dbReference>
<dbReference type="Pfam" id="PF07695">
    <property type="entry name" value="7TMR-DISM_7TM"/>
    <property type="match status" value="1"/>
</dbReference>
<feature type="transmembrane region" description="Helical" evidence="4">
    <location>
        <begin position="215"/>
        <end position="232"/>
    </location>
</feature>
<dbReference type="InterPro" id="IPR043128">
    <property type="entry name" value="Rev_trsase/Diguanyl_cyclase"/>
</dbReference>
<dbReference type="PANTHER" id="PTHR45138:SF9">
    <property type="entry name" value="DIGUANYLATE CYCLASE DGCM-RELATED"/>
    <property type="match status" value="1"/>
</dbReference>
<evidence type="ECO:0000256" key="4">
    <source>
        <dbReference type="SAM" id="Phobius"/>
    </source>
</evidence>
<keyword evidence="7" id="KW-0808">Transferase</keyword>
<keyword evidence="5" id="KW-0732">Signal</keyword>
<dbReference type="EC" id="2.7.7.65" evidence="1"/>
<dbReference type="RefSeq" id="WP_280599395.1">
    <property type="nucleotide sequence ID" value="NZ_JARXRN010000016.1"/>
</dbReference>
<dbReference type="Gene3D" id="2.60.40.2380">
    <property type="match status" value="1"/>
</dbReference>
<dbReference type="SMART" id="SM00267">
    <property type="entry name" value="GGDEF"/>
    <property type="match status" value="1"/>
</dbReference>
<name>A0ABT6JF48_9GAMM</name>
<evidence type="ECO:0000256" key="3">
    <source>
        <dbReference type="SAM" id="Coils"/>
    </source>
</evidence>
<feature type="coiled-coil region" evidence="3">
    <location>
        <begin position="390"/>
        <end position="439"/>
    </location>
</feature>
<dbReference type="Pfam" id="PF07696">
    <property type="entry name" value="7TMR-DISMED2"/>
    <property type="match status" value="1"/>
</dbReference>
<keyword evidence="4" id="KW-0472">Membrane</keyword>
<dbReference type="InterPro" id="IPR029787">
    <property type="entry name" value="Nucleotide_cyclase"/>
</dbReference>
<keyword evidence="7" id="KW-0548">Nucleotidyltransferase</keyword>
<dbReference type="SUPFAM" id="SSF55073">
    <property type="entry name" value="Nucleotide cyclase"/>
    <property type="match status" value="1"/>
</dbReference>
<keyword evidence="4" id="KW-0812">Transmembrane</keyword>
<evidence type="ECO:0000259" key="6">
    <source>
        <dbReference type="PROSITE" id="PS50887"/>
    </source>
</evidence>
<evidence type="ECO:0000256" key="2">
    <source>
        <dbReference type="ARBA" id="ARBA00034247"/>
    </source>
</evidence>
<sequence length="604" mass="67803">MTTTWRCLLVWLLLACSLPAFAGPALDLAPDARDAALSPHLSYRHDATRADRPQDAWRRIEDGGFAALPGGKDAFGFQRGAFWFHATVVNRNPGEPRWLLVQEYPLSDRLDLFVRYPDGRVVHHVGGDHVPFAARSVRYRHPNMLLDLPTDTPVQLLLRVESESSMQVPLHLYTPAAFTEVSRDAQLAIGLYYGILLALFFYNLVLWLSLRDASYFWYLCHITAFGLVLFTLNGLGFEYLWPDSPWMADHMVPISICLALVAMLQFARTFLELPQRAPRLNAGTIALIGFFLVFGVASVWLPYRISTPVASRAVLVGVLWIVLVTIHVLRRGYTPARLLLLAWSMFLLGTAIFTLLAFGALPKNFATEYGVQIGSALEMLLLSIALGYRYAQLRNENQRITDEANRRLERSVAERTQELQQALSQLRHAHEKLQDSSRRDALTGLYNRSFFHEGFDRLLDECRQARRPLSLLMVDLDHFKSINDRHGHLVGDDCLRWAARRIGRSLRPHDALLARFGGEEFVVVLPNHDLRGAVAVAESVRRSLVDGEFESQGTQLRISASIGVHTIAPDAPDDIDDALDTADKALYAAKANGRDCVRTSITAA</sequence>
<dbReference type="PROSITE" id="PS50887">
    <property type="entry name" value="GGDEF"/>
    <property type="match status" value="1"/>
</dbReference>
<dbReference type="NCBIfam" id="TIGR00254">
    <property type="entry name" value="GGDEF"/>
    <property type="match status" value="1"/>
</dbReference>
<reference evidence="7 8" key="1">
    <citation type="submission" date="2023-04" db="EMBL/GenBank/DDBJ databases">
        <title>Luteimonas sp. M1R5S18.</title>
        <authorList>
            <person name="Sun J.-Q."/>
        </authorList>
    </citation>
    <scope>NUCLEOTIDE SEQUENCE [LARGE SCALE GENOMIC DNA]</scope>
    <source>
        <strain evidence="7 8">M1R5S18</strain>
    </source>
</reference>
<comment type="catalytic activity">
    <reaction evidence="2">
        <text>2 GTP = 3',3'-c-di-GMP + 2 diphosphate</text>
        <dbReference type="Rhea" id="RHEA:24898"/>
        <dbReference type="ChEBI" id="CHEBI:33019"/>
        <dbReference type="ChEBI" id="CHEBI:37565"/>
        <dbReference type="ChEBI" id="CHEBI:58805"/>
        <dbReference type="EC" id="2.7.7.65"/>
    </reaction>
</comment>
<evidence type="ECO:0000256" key="5">
    <source>
        <dbReference type="SAM" id="SignalP"/>
    </source>
</evidence>
<accession>A0ABT6JF48</accession>
<gene>
    <name evidence="7" type="ORF">QFW80_02085</name>
</gene>
<dbReference type="InterPro" id="IPR011623">
    <property type="entry name" value="7TMR_DISM_rcpt_extracell_dom1"/>
</dbReference>
<feature type="transmembrane region" description="Helical" evidence="4">
    <location>
        <begin position="190"/>
        <end position="208"/>
    </location>
</feature>
<feature type="transmembrane region" description="Helical" evidence="4">
    <location>
        <begin position="338"/>
        <end position="361"/>
    </location>
</feature>
<feature type="chain" id="PRO_5046587165" description="diguanylate cyclase" evidence="5">
    <location>
        <begin position="23"/>
        <end position="604"/>
    </location>
</feature>
<evidence type="ECO:0000313" key="8">
    <source>
        <dbReference type="Proteomes" id="UP001156831"/>
    </source>
</evidence>
<feature type="domain" description="GGDEF" evidence="6">
    <location>
        <begin position="467"/>
        <end position="602"/>
    </location>
</feature>
<dbReference type="GO" id="GO:0052621">
    <property type="term" value="F:diguanylate cyclase activity"/>
    <property type="evidence" value="ECO:0007669"/>
    <property type="project" value="UniProtKB-EC"/>
</dbReference>
<dbReference type="InterPro" id="IPR011622">
    <property type="entry name" value="7TMR_DISM_rcpt_extracell_dom2"/>
</dbReference>
<organism evidence="7 8">
    <name type="scientific">Luteimonas rhizosphaericola</name>
    <dbReference type="NCBI Taxonomy" id="3042024"/>
    <lineage>
        <taxon>Bacteria</taxon>
        <taxon>Pseudomonadati</taxon>
        <taxon>Pseudomonadota</taxon>
        <taxon>Gammaproteobacteria</taxon>
        <taxon>Lysobacterales</taxon>
        <taxon>Lysobacteraceae</taxon>
        <taxon>Luteimonas</taxon>
    </lineage>
</organism>
<dbReference type="CDD" id="cd01949">
    <property type="entry name" value="GGDEF"/>
    <property type="match status" value="1"/>
</dbReference>
<keyword evidence="8" id="KW-1185">Reference proteome</keyword>
<feature type="transmembrane region" description="Helical" evidence="4">
    <location>
        <begin position="373"/>
        <end position="391"/>
    </location>
</feature>
<dbReference type="Gene3D" id="3.30.70.270">
    <property type="match status" value="1"/>
</dbReference>
<feature type="signal peptide" evidence="5">
    <location>
        <begin position="1"/>
        <end position="22"/>
    </location>
</feature>
<proteinExistence type="predicted"/>
<dbReference type="EMBL" id="JARXRN010000016">
    <property type="protein sequence ID" value="MDH5829310.1"/>
    <property type="molecule type" value="Genomic_DNA"/>
</dbReference>
<dbReference type="PANTHER" id="PTHR45138">
    <property type="entry name" value="REGULATORY COMPONENTS OF SENSORY TRANSDUCTION SYSTEM"/>
    <property type="match status" value="1"/>
</dbReference>
<keyword evidence="3" id="KW-0175">Coiled coil</keyword>
<feature type="transmembrane region" description="Helical" evidence="4">
    <location>
        <begin position="283"/>
        <end position="303"/>
    </location>
</feature>
<dbReference type="InterPro" id="IPR000160">
    <property type="entry name" value="GGDEF_dom"/>
</dbReference>
<dbReference type="Pfam" id="PF00990">
    <property type="entry name" value="GGDEF"/>
    <property type="match status" value="1"/>
</dbReference>
<feature type="transmembrane region" description="Helical" evidence="4">
    <location>
        <begin position="309"/>
        <end position="329"/>
    </location>
</feature>
<evidence type="ECO:0000313" key="7">
    <source>
        <dbReference type="EMBL" id="MDH5829310.1"/>
    </source>
</evidence>
<keyword evidence="4" id="KW-1133">Transmembrane helix</keyword>
<dbReference type="Proteomes" id="UP001156831">
    <property type="component" value="Unassembled WGS sequence"/>
</dbReference>
<feature type="transmembrane region" description="Helical" evidence="4">
    <location>
        <begin position="252"/>
        <end position="271"/>
    </location>
</feature>